<dbReference type="Pfam" id="PF10545">
    <property type="entry name" value="MADF_DNA_bdg"/>
    <property type="match status" value="1"/>
</dbReference>
<feature type="non-terminal residue" evidence="3">
    <location>
        <position position="268"/>
    </location>
</feature>
<feature type="domain" description="MADF" evidence="2">
    <location>
        <begin position="12"/>
        <end position="111"/>
    </location>
</feature>
<sequence>MSGLKRKENILHFIKHYQALPALWNVKSKEYSNKLARELAYAKLIKFCSKFDSSADKEFVVKKINNLRSAYRKELKKVQASKSDAGSNDNEVYEPKLWYFPYLLFIQDQEVPSAGMDDFDSIPLDSLLSQSSRLSGVSSSQMSPVASFSNASQTQGQFPGASHSHTQGPYPTSSYRSSPKGCFNRPPYKEPESKRSNKRKNEDEEIFHAHRARLLHPTTPPPLDENESFGQTIGLLLRNTSKEQGIYARKLMYEVMSEAELGNLSRAS</sequence>
<evidence type="ECO:0000313" key="4">
    <source>
        <dbReference type="Proteomes" id="UP000271974"/>
    </source>
</evidence>
<feature type="region of interest" description="Disordered" evidence="1">
    <location>
        <begin position="139"/>
        <end position="201"/>
    </location>
</feature>
<dbReference type="AlphaFoldDB" id="A0A3S1ATY4"/>
<dbReference type="Proteomes" id="UP000271974">
    <property type="component" value="Unassembled WGS sequence"/>
</dbReference>
<evidence type="ECO:0000256" key="1">
    <source>
        <dbReference type="SAM" id="MobiDB-lite"/>
    </source>
</evidence>
<reference evidence="3 4" key="1">
    <citation type="submission" date="2019-01" db="EMBL/GenBank/DDBJ databases">
        <title>A draft genome assembly of the solar-powered sea slug Elysia chlorotica.</title>
        <authorList>
            <person name="Cai H."/>
            <person name="Li Q."/>
            <person name="Fang X."/>
            <person name="Li J."/>
            <person name="Curtis N.E."/>
            <person name="Altenburger A."/>
            <person name="Shibata T."/>
            <person name="Feng M."/>
            <person name="Maeda T."/>
            <person name="Schwartz J.A."/>
            <person name="Shigenobu S."/>
            <person name="Lundholm N."/>
            <person name="Nishiyama T."/>
            <person name="Yang H."/>
            <person name="Hasebe M."/>
            <person name="Li S."/>
            <person name="Pierce S.K."/>
            <person name="Wang J."/>
        </authorList>
    </citation>
    <scope>NUCLEOTIDE SEQUENCE [LARGE SCALE GENOMIC DNA]</scope>
    <source>
        <strain evidence="3">EC2010</strain>
        <tissue evidence="3">Whole organism of an adult</tissue>
    </source>
</reference>
<gene>
    <name evidence="3" type="ORF">EGW08_020208</name>
</gene>
<name>A0A3S1ATY4_ELYCH</name>
<accession>A0A3S1ATY4</accession>
<dbReference type="OrthoDB" id="6146859at2759"/>
<evidence type="ECO:0000259" key="2">
    <source>
        <dbReference type="PROSITE" id="PS51029"/>
    </source>
</evidence>
<evidence type="ECO:0000313" key="3">
    <source>
        <dbReference type="EMBL" id="RUS72024.1"/>
    </source>
</evidence>
<dbReference type="PANTHER" id="PTHR21505">
    <property type="entry name" value="MADF DOMAIN-CONTAINING PROTEIN-RELATED"/>
    <property type="match status" value="1"/>
</dbReference>
<keyword evidence="4" id="KW-1185">Reference proteome</keyword>
<feature type="compositionally biased region" description="Basic and acidic residues" evidence="1">
    <location>
        <begin position="187"/>
        <end position="201"/>
    </location>
</feature>
<feature type="compositionally biased region" description="Polar residues" evidence="1">
    <location>
        <begin position="144"/>
        <end position="177"/>
    </location>
</feature>
<dbReference type="EMBL" id="RQTK01001126">
    <property type="protein sequence ID" value="RUS72024.1"/>
    <property type="molecule type" value="Genomic_DNA"/>
</dbReference>
<dbReference type="PANTHER" id="PTHR21505:SF8">
    <property type="entry name" value="DPT-YFP REPRESSOR BY OVEREXPRESSION, ISOFORM D-RELATED"/>
    <property type="match status" value="1"/>
</dbReference>
<dbReference type="PROSITE" id="PS51029">
    <property type="entry name" value="MADF"/>
    <property type="match status" value="1"/>
</dbReference>
<protein>
    <recommendedName>
        <fullName evidence="2">MADF domain-containing protein</fullName>
    </recommendedName>
</protein>
<dbReference type="InterPro" id="IPR006578">
    <property type="entry name" value="MADF-dom"/>
</dbReference>
<proteinExistence type="predicted"/>
<organism evidence="3 4">
    <name type="scientific">Elysia chlorotica</name>
    <name type="common">Eastern emerald elysia</name>
    <name type="synonym">Sea slug</name>
    <dbReference type="NCBI Taxonomy" id="188477"/>
    <lineage>
        <taxon>Eukaryota</taxon>
        <taxon>Metazoa</taxon>
        <taxon>Spiralia</taxon>
        <taxon>Lophotrochozoa</taxon>
        <taxon>Mollusca</taxon>
        <taxon>Gastropoda</taxon>
        <taxon>Heterobranchia</taxon>
        <taxon>Euthyneura</taxon>
        <taxon>Panpulmonata</taxon>
        <taxon>Sacoglossa</taxon>
        <taxon>Placobranchoidea</taxon>
        <taxon>Plakobranchidae</taxon>
        <taxon>Elysia</taxon>
    </lineage>
</organism>
<comment type="caution">
    <text evidence="3">The sequence shown here is derived from an EMBL/GenBank/DDBJ whole genome shotgun (WGS) entry which is preliminary data.</text>
</comment>
<dbReference type="SMART" id="SM00595">
    <property type="entry name" value="MADF"/>
    <property type="match status" value="1"/>
</dbReference>